<keyword evidence="6" id="KW-0443">Lipid metabolism</keyword>
<dbReference type="SMART" id="SM01117">
    <property type="entry name" value="Cyt-b5"/>
    <property type="match status" value="1"/>
</dbReference>
<dbReference type="STRING" id="10195.A0A3M7QSB6"/>
<dbReference type="CDD" id="cd03506">
    <property type="entry name" value="Delta6-FADS-like"/>
    <property type="match status" value="1"/>
</dbReference>
<dbReference type="InterPro" id="IPR001199">
    <property type="entry name" value="Cyt_B5-like_heme/steroid-bd"/>
</dbReference>
<accession>A0A3M7QSB6</accession>
<dbReference type="SUPFAM" id="SSF55856">
    <property type="entry name" value="Cytochrome b5-like heme/steroid binding domain"/>
    <property type="match status" value="1"/>
</dbReference>
<dbReference type="AlphaFoldDB" id="A0A3M7QSB6"/>
<dbReference type="InterPro" id="IPR012171">
    <property type="entry name" value="Fatty_acid_desaturase"/>
</dbReference>
<dbReference type="PANTHER" id="PTHR19353:SF88">
    <property type="entry name" value="DELTA(5) FATTY ACID DESATURASE FAT-4"/>
    <property type="match status" value="1"/>
</dbReference>
<feature type="domain" description="Cytochrome b5 heme-binding" evidence="9">
    <location>
        <begin position="27"/>
        <end position="104"/>
    </location>
</feature>
<sequence>MGKGSNGNSVSAVEKFRLQTPSDSVVKNVITWDEVAKHNTRNDCWIVVNSIVYNLSTFRKKHPGGSKILEFYAGQDATEVFNAFHKDFDRVAKYAKAYQIGQIDPNDALRGRSEQEREKVQKELEIREDFRKIQQIALEKGFFNSNFTFFFLHSFQIVFFYLLGFYIQIKYGGDWIPTLCALACSVLAQGQASWTQHDHGHSSLLRNPKHNRYIHMFFMGAIKGASADWWAFMHNLHHAKPNVIDKDPDCRLEPLFVVGETNPKRRAEENVKKNAKNLYPFTIQQYLFPIGAFLLFPTFFQITTIRHIFRKKKYADLVSMAPMFMLYFGCGYYAFGSVWKTLAYFFASRLLESAWFTWVSQCNHIVMDVHDDVAYESWLHLQLRATCNIEQSWFNDWFTGHLNFQIEHHLFPTMPRHNLYKIQPYVQSLCKKHNIKYVTKHLGEAFYDILTSLEKSGQLWQEAYDELKMSL</sequence>
<keyword evidence="4 8" id="KW-1133">Transmembrane helix</keyword>
<dbReference type="Gene3D" id="3.10.120.10">
    <property type="entry name" value="Cytochrome b5-like heme/steroid binding domain"/>
    <property type="match status" value="1"/>
</dbReference>
<dbReference type="EMBL" id="REGN01005229">
    <property type="protein sequence ID" value="RNA14240.1"/>
    <property type="molecule type" value="Genomic_DNA"/>
</dbReference>
<dbReference type="GO" id="GO:0016717">
    <property type="term" value="F:oxidoreductase activity, acting on paired donors, with oxidation of a pair of donors resulting in the reduction of molecular oxygen to two molecules of water"/>
    <property type="evidence" value="ECO:0007669"/>
    <property type="project" value="TreeGrafter"/>
</dbReference>
<evidence type="ECO:0000256" key="1">
    <source>
        <dbReference type="ARBA" id="ARBA00004141"/>
    </source>
</evidence>
<dbReference type="GO" id="GO:0016020">
    <property type="term" value="C:membrane"/>
    <property type="evidence" value="ECO:0007669"/>
    <property type="project" value="UniProtKB-SubCell"/>
</dbReference>
<comment type="similarity">
    <text evidence="2">Belongs to the fatty acid desaturase type 1 family.</text>
</comment>
<evidence type="ECO:0000313" key="11">
    <source>
        <dbReference type="Proteomes" id="UP000276133"/>
    </source>
</evidence>
<comment type="subcellular location">
    <subcellularLocation>
        <location evidence="1">Membrane</location>
        <topology evidence="1">Multi-pass membrane protein</topology>
    </subcellularLocation>
</comment>
<keyword evidence="5" id="KW-0560">Oxidoreductase</keyword>
<dbReference type="OrthoDB" id="260091at2759"/>
<evidence type="ECO:0000256" key="2">
    <source>
        <dbReference type="ARBA" id="ARBA00009295"/>
    </source>
</evidence>
<evidence type="ECO:0000256" key="8">
    <source>
        <dbReference type="SAM" id="Phobius"/>
    </source>
</evidence>
<keyword evidence="11" id="KW-1185">Reference proteome</keyword>
<feature type="transmembrane region" description="Helical" evidence="8">
    <location>
        <begin position="286"/>
        <end position="305"/>
    </location>
</feature>
<protein>
    <submittedName>
        <fullName evidence="10">Fatty acid desaturase 1-like isoform X1</fullName>
    </submittedName>
</protein>
<organism evidence="10 11">
    <name type="scientific">Brachionus plicatilis</name>
    <name type="common">Marine rotifer</name>
    <name type="synonym">Brachionus muelleri</name>
    <dbReference type="NCBI Taxonomy" id="10195"/>
    <lineage>
        <taxon>Eukaryota</taxon>
        <taxon>Metazoa</taxon>
        <taxon>Spiralia</taxon>
        <taxon>Gnathifera</taxon>
        <taxon>Rotifera</taxon>
        <taxon>Eurotatoria</taxon>
        <taxon>Monogononta</taxon>
        <taxon>Pseudotrocha</taxon>
        <taxon>Ploima</taxon>
        <taxon>Brachionidae</taxon>
        <taxon>Brachionus</taxon>
    </lineage>
</organism>
<evidence type="ECO:0000259" key="9">
    <source>
        <dbReference type="PROSITE" id="PS50255"/>
    </source>
</evidence>
<feature type="transmembrane region" description="Helical" evidence="8">
    <location>
        <begin position="147"/>
        <end position="169"/>
    </location>
</feature>
<evidence type="ECO:0000256" key="7">
    <source>
        <dbReference type="ARBA" id="ARBA00023136"/>
    </source>
</evidence>
<evidence type="ECO:0000313" key="10">
    <source>
        <dbReference type="EMBL" id="RNA14240.1"/>
    </source>
</evidence>
<dbReference type="Proteomes" id="UP000276133">
    <property type="component" value="Unassembled WGS sequence"/>
</dbReference>
<dbReference type="InterPro" id="IPR005804">
    <property type="entry name" value="FA_desaturase_dom"/>
</dbReference>
<comment type="caution">
    <text evidence="10">The sequence shown here is derived from an EMBL/GenBank/DDBJ whole genome shotgun (WGS) entry which is preliminary data.</text>
</comment>
<evidence type="ECO:0000256" key="3">
    <source>
        <dbReference type="ARBA" id="ARBA00022692"/>
    </source>
</evidence>
<evidence type="ECO:0000256" key="4">
    <source>
        <dbReference type="ARBA" id="ARBA00022989"/>
    </source>
</evidence>
<dbReference type="Pfam" id="PF00487">
    <property type="entry name" value="FA_desaturase"/>
    <property type="match status" value="1"/>
</dbReference>
<feature type="transmembrane region" description="Helical" evidence="8">
    <location>
        <begin position="317"/>
        <end position="335"/>
    </location>
</feature>
<dbReference type="Pfam" id="PF00173">
    <property type="entry name" value="Cyt-b5"/>
    <property type="match status" value="1"/>
</dbReference>
<dbReference type="PIRSF" id="PIRSF015921">
    <property type="entry name" value="FA_sphinglp_des"/>
    <property type="match status" value="1"/>
</dbReference>
<keyword evidence="3 8" id="KW-0812">Transmembrane</keyword>
<evidence type="ECO:0000256" key="6">
    <source>
        <dbReference type="ARBA" id="ARBA00023098"/>
    </source>
</evidence>
<dbReference type="PRINTS" id="PR00363">
    <property type="entry name" value="CYTOCHROMEB5"/>
</dbReference>
<dbReference type="PANTHER" id="PTHR19353">
    <property type="entry name" value="FATTY ACID DESATURASE 2"/>
    <property type="match status" value="1"/>
</dbReference>
<keyword evidence="7 8" id="KW-0472">Membrane</keyword>
<evidence type="ECO:0000256" key="5">
    <source>
        <dbReference type="ARBA" id="ARBA00023002"/>
    </source>
</evidence>
<gene>
    <name evidence="10" type="ORF">BpHYR1_029134</name>
</gene>
<dbReference type="PROSITE" id="PS50255">
    <property type="entry name" value="CYTOCHROME_B5_2"/>
    <property type="match status" value="1"/>
</dbReference>
<reference evidence="10 11" key="1">
    <citation type="journal article" date="2018" name="Sci. Rep.">
        <title>Genomic signatures of local adaptation to the degree of environmental predictability in rotifers.</title>
        <authorList>
            <person name="Franch-Gras L."/>
            <person name="Hahn C."/>
            <person name="Garcia-Roger E.M."/>
            <person name="Carmona M.J."/>
            <person name="Serra M."/>
            <person name="Gomez A."/>
        </authorList>
    </citation>
    <scope>NUCLEOTIDE SEQUENCE [LARGE SCALE GENOMIC DNA]</scope>
    <source>
        <strain evidence="10">HYR1</strain>
    </source>
</reference>
<dbReference type="InterPro" id="IPR036400">
    <property type="entry name" value="Cyt_B5-like_heme/steroid_sf"/>
</dbReference>
<name>A0A3M7QSB6_BRAPC</name>
<proteinExistence type="inferred from homology"/>
<dbReference type="GO" id="GO:0006629">
    <property type="term" value="P:lipid metabolic process"/>
    <property type="evidence" value="ECO:0007669"/>
    <property type="project" value="UniProtKB-KW"/>
</dbReference>